<accession>A0ABR0N7N4</accession>
<evidence type="ECO:0000313" key="7">
    <source>
        <dbReference type="Proteomes" id="UP001358586"/>
    </source>
</evidence>
<comment type="caution">
    <text evidence="6">The sequence shown here is derived from an EMBL/GenBank/DDBJ whole genome shotgun (WGS) entry which is preliminary data.</text>
</comment>
<evidence type="ECO:0000256" key="3">
    <source>
        <dbReference type="ARBA" id="ARBA00022989"/>
    </source>
</evidence>
<keyword evidence="7" id="KW-1185">Reference proteome</keyword>
<proteinExistence type="predicted"/>
<evidence type="ECO:0000256" key="5">
    <source>
        <dbReference type="SAM" id="MobiDB-lite"/>
    </source>
</evidence>
<evidence type="ECO:0000256" key="1">
    <source>
        <dbReference type="ARBA" id="ARBA00004141"/>
    </source>
</evidence>
<dbReference type="Proteomes" id="UP001358586">
    <property type="component" value="Chromosome 11"/>
</dbReference>
<feature type="region of interest" description="Disordered" evidence="5">
    <location>
        <begin position="1"/>
        <end position="29"/>
    </location>
</feature>
<dbReference type="InterPro" id="IPR039175">
    <property type="entry name" value="TIM22"/>
</dbReference>
<dbReference type="PANTHER" id="PTHR14110">
    <property type="entry name" value="MITOCHONDRIAL IMPORT INNER MEMBRANE TRANSLOCASE SUBUNIT TIM22"/>
    <property type="match status" value="1"/>
</dbReference>
<evidence type="ECO:0000313" key="6">
    <source>
        <dbReference type="EMBL" id="KAK5786607.1"/>
    </source>
</evidence>
<feature type="compositionally biased region" description="Low complexity" evidence="5">
    <location>
        <begin position="1"/>
        <end position="12"/>
    </location>
</feature>
<gene>
    <name evidence="6" type="ORF">PVK06_041245</name>
</gene>
<keyword evidence="2" id="KW-0812">Transmembrane</keyword>
<sequence length="562" mass="62228">MAASDSSSSSTETEVETNPSPDPNSSKAITPNLHIFNPPAVCLFKFAGDSAAGALMGSIIGYGSGLIKKKDFKSSFVVAGSHAKTFAVLSGVYSLVVCFLKRLRGKDDVINAGIAGCYTGLALCFPGTPQTLLQSCLTFGALSFILEGLNKQQPAALAHSFSVRNKNKTHPLALPISLPLPDELKGPFSSFCKSLVKPNKGSSRKGISQALYSYMSFILRVDIQTPGWENTMIKVLKGIPGATFSIDPNGITRVSGNVDPGKTLKLLAKAGKHAQLYCIDSRDGNQVSERRNYGQQFLDDHHGRYWQANHHYYHHPYDPIPRPPQYLPQPPMLPPPLHYFDSEPAQCTIIFGLRVDPQSPGWYESLTKILKTIKGATYTIDVEQGMAFVSGRANSKSILKKLRKSGLEVAWIKTGKPNIYSSHGHGYYQTNPYLQYPFQYFHPYGYYSTLDPQSPGWYENLTKILKLIKGATYTIDAEQGMALISGLANSKSILKKLKKSGLEVAWIKTGKPDTYGSHGHGYYQTNPCLQYPNYHYNTNYGDPYFPNPPHFEPYGYYSTRYY</sequence>
<name>A0ABR0N7N4_GOSAR</name>
<dbReference type="Pfam" id="PF02466">
    <property type="entry name" value="Tim17"/>
    <property type="match status" value="1"/>
</dbReference>
<evidence type="ECO:0000256" key="4">
    <source>
        <dbReference type="ARBA" id="ARBA00023136"/>
    </source>
</evidence>
<dbReference type="PANTHER" id="PTHR14110:SF1">
    <property type="entry name" value="CHLOROPLASTIC IMPORT INNER MEMBRANE TRANSLOCASE SUBUNIT TIM22-2-RELATED"/>
    <property type="match status" value="1"/>
</dbReference>
<evidence type="ECO:0000256" key="2">
    <source>
        <dbReference type="ARBA" id="ARBA00022692"/>
    </source>
</evidence>
<comment type="subcellular location">
    <subcellularLocation>
        <location evidence="1">Membrane</location>
        <topology evidence="1">Multi-pass membrane protein</topology>
    </subcellularLocation>
</comment>
<keyword evidence="3" id="KW-1133">Transmembrane helix</keyword>
<organism evidence="6 7">
    <name type="scientific">Gossypium arboreum</name>
    <name type="common">Tree cotton</name>
    <name type="synonym">Gossypium nanking</name>
    <dbReference type="NCBI Taxonomy" id="29729"/>
    <lineage>
        <taxon>Eukaryota</taxon>
        <taxon>Viridiplantae</taxon>
        <taxon>Streptophyta</taxon>
        <taxon>Embryophyta</taxon>
        <taxon>Tracheophyta</taxon>
        <taxon>Spermatophyta</taxon>
        <taxon>Magnoliopsida</taxon>
        <taxon>eudicotyledons</taxon>
        <taxon>Gunneridae</taxon>
        <taxon>Pentapetalae</taxon>
        <taxon>rosids</taxon>
        <taxon>malvids</taxon>
        <taxon>Malvales</taxon>
        <taxon>Malvaceae</taxon>
        <taxon>Malvoideae</taxon>
        <taxon>Gossypium</taxon>
    </lineage>
</organism>
<keyword evidence="4" id="KW-0472">Membrane</keyword>
<protein>
    <submittedName>
        <fullName evidence="6">Uncharacterized protein</fullName>
    </submittedName>
</protein>
<dbReference type="EMBL" id="JARKNE010000011">
    <property type="protein sequence ID" value="KAK5786607.1"/>
    <property type="molecule type" value="Genomic_DNA"/>
</dbReference>
<reference evidence="6 7" key="1">
    <citation type="submission" date="2023-03" db="EMBL/GenBank/DDBJ databases">
        <title>WGS of Gossypium arboreum.</title>
        <authorList>
            <person name="Yu D."/>
        </authorList>
    </citation>
    <scope>NUCLEOTIDE SEQUENCE [LARGE SCALE GENOMIC DNA]</scope>
    <source>
        <tissue evidence="6">Leaf</tissue>
    </source>
</reference>